<evidence type="ECO:0000313" key="9">
    <source>
        <dbReference type="EMBL" id="MDR7273899.1"/>
    </source>
</evidence>
<evidence type="ECO:0000256" key="4">
    <source>
        <dbReference type="ARBA" id="ARBA00022692"/>
    </source>
</evidence>
<comment type="subcellular location">
    <subcellularLocation>
        <location evidence="1">Membrane</location>
        <topology evidence="1">Multi-pass membrane protein</topology>
    </subcellularLocation>
</comment>
<accession>A0AAE4C8K9</accession>
<evidence type="ECO:0000256" key="7">
    <source>
        <dbReference type="SAM" id="Phobius"/>
    </source>
</evidence>
<name>A0AAE4C8K9_9ACTN</name>
<comment type="caution">
    <text evidence="9">The sequence shown here is derived from an EMBL/GenBank/DDBJ whole genome shotgun (WGS) entry which is preliminary data.</text>
</comment>
<organism evidence="9 10">
    <name type="scientific">Catenuloplanes atrovinosus</name>
    <dbReference type="NCBI Taxonomy" id="137266"/>
    <lineage>
        <taxon>Bacteria</taxon>
        <taxon>Bacillati</taxon>
        <taxon>Actinomycetota</taxon>
        <taxon>Actinomycetes</taxon>
        <taxon>Micromonosporales</taxon>
        <taxon>Micromonosporaceae</taxon>
        <taxon>Catenuloplanes</taxon>
    </lineage>
</organism>
<dbReference type="GO" id="GO:0016020">
    <property type="term" value="C:membrane"/>
    <property type="evidence" value="ECO:0007669"/>
    <property type="project" value="UniProtKB-SubCell"/>
</dbReference>
<protein>
    <submittedName>
        <fullName evidence="9">Cellulose synthase/poly-beta-1,6-N-acetylglucosamine synthase-like glycosyltransferase</fullName>
    </submittedName>
</protein>
<feature type="transmembrane region" description="Helical" evidence="7">
    <location>
        <begin position="179"/>
        <end position="195"/>
    </location>
</feature>
<dbReference type="PANTHER" id="PTHR43867">
    <property type="entry name" value="CELLULOSE SYNTHASE CATALYTIC SUBUNIT A [UDP-FORMING]"/>
    <property type="match status" value="1"/>
</dbReference>
<sequence length="628" mass="69427">MTMRVGASIPVGDLLVEAGLLTRQQMSDAVRTRVRTGARLETILINSGVVRRLDVYRVLARGWDIPYLEDLDQHPVDETLLAGLEPTELVAGAWFPVRRREDGTVLVATAEAPTERRRTEVGRRLGGAEVEFVAVTGLDIDVAVMRGFRGLVLDEASLGLWRRDENRSARTVLSRGQRWVFGIALVVLVILSILFPRAVLVALSAAVGAAFLISVGFKFAICMSGARFEYYETVSAADVAALRDVDLPVYTVLVPVYREANVVGDLVANLGALDYPPAKLQILLLLEEEDDETREAAKAARPPQTITFVTIPAGQPQTKPKACNVGLFLAKGEFLVIYDAEDKPDPDQLKKAVVAFSRGGRSLACVQAALNYWNAEENALTRMFTLEYSFWFDYMLPGLDASRMPIPLGGTSNHFRTDALRRLGGWDPFNVTEDADIGIRAAALGRTVSVINSTTFEEANRAYGNFIRQRSRWIKGYLQTTLVHLRQPVTLLRMIGPRPAFGFALLVGGTPLTFLCVPPLYLLFAVSLLLPPDALSPYFPGWVLWSGLVNLLVGNAMMIYVSMMGAFKRRRYRLVAWGLLNPAYWLMHSISAYKALWQLITRPHYWEKTTHGLSTVAGHTHGDGAVHA</sequence>
<dbReference type="InterPro" id="IPR037257">
    <property type="entry name" value="T2SS_E_N_sf"/>
</dbReference>
<feature type="transmembrane region" description="Helical" evidence="7">
    <location>
        <begin position="503"/>
        <end position="530"/>
    </location>
</feature>
<keyword evidence="10" id="KW-1185">Reference proteome</keyword>
<dbReference type="CDD" id="cd06427">
    <property type="entry name" value="CESA_like_2"/>
    <property type="match status" value="1"/>
</dbReference>
<proteinExistence type="predicted"/>
<evidence type="ECO:0000313" key="10">
    <source>
        <dbReference type="Proteomes" id="UP001183643"/>
    </source>
</evidence>
<feature type="domain" description="Type II secretion system protein GspE N-terminal" evidence="8">
    <location>
        <begin position="63"/>
        <end position="144"/>
    </location>
</feature>
<evidence type="ECO:0000259" key="8">
    <source>
        <dbReference type="Pfam" id="PF05157"/>
    </source>
</evidence>
<dbReference type="AlphaFoldDB" id="A0AAE4C8K9"/>
<dbReference type="Pfam" id="PF13641">
    <property type="entry name" value="Glyco_tranf_2_3"/>
    <property type="match status" value="1"/>
</dbReference>
<keyword evidence="6 7" id="KW-0472">Membrane</keyword>
<dbReference type="Gene3D" id="3.90.550.10">
    <property type="entry name" value="Spore Coat Polysaccharide Biosynthesis Protein SpsA, Chain A"/>
    <property type="match status" value="1"/>
</dbReference>
<evidence type="ECO:0000256" key="5">
    <source>
        <dbReference type="ARBA" id="ARBA00022989"/>
    </source>
</evidence>
<dbReference type="SUPFAM" id="SSF160246">
    <property type="entry name" value="EspE N-terminal domain-like"/>
    <property type="match status" value="1"/>
</dbReference>
<dbReference type="InterPro" id="IPR007831">
    <property type="entry name" value="T2SS_GspE_N"/>
</dbReference>
<dbReference type="Proteomes" id="UP001183643">
    <property type="component" value="Unassembled WGS sequence"/>
</dbReference>
<dbReference type="Pfam" id="PF05157">
    <property type="entry name" value="MshEN"/>
    <property type="match status" value="1"/>
</dbReference>
<evidence type="ECO:0000256" key="2">
    <source>
        <dbReference type="ARBA" id="ARBA00022676"/>
    </source>
</evidence>
<reference evidence="9" key="1">
    <citation type="submission" date="2023-07" db="EMBL/GenBank/DDBJ databases">
        <title>Sequencing the genomes of 1000 actinobacteria strains.</title>
        <authorList>
            <person name="Klenk H.-P."/>
        </authorList>
    </citation>
    <scope>NUCLEOTIDE SEQUENCE</scope>
    <source>
        <strain evidence="9">DSM 44707</strain>
    </source>
</reference>
<keyword evidence="2" id="KW-0328">Glycosyltransferase</keyword>
<dbReference type="EMBL" id="JAVDYB010000001">
    <property type="protein sequence ID" value="MDR7273899.1"/>
    <property type="molecule type" value="Genomic_DNA"/>
</dbReference>
<dbReference type="InterPro" id="IPR029044">
    <property type="entry name" value="Nucleotide-diphossugar_trans"/>
</dbReference>
<dbReference type="GO" id="GO:0016757">
    <property type="term" value="F:glycosyltransferase activity"/>
    <property type="evidence" value="ECO:0007669"/>
    <property type="project" value="UniProtKB-KW"/>
</dbReference>
<feature type="transmembrane region" description="Helical" evidence="7">
    <location>
        <begin position="542"/>
        <end position="563"/>
    </location>
</feature>
<feature type="transmembrane region" description="Helical" evidence="7">
    <location>
        <begin position="201"/>
        <end position="221"/>
    </location>
</feature>
<dbReference type="PANTHER" id="PTHR43867:SF2">
    <property type="entry name" value="CELLULOSE SYNTHASE CATALYTIC SUBUNIT A [UDP-FORMING]"/>
    <property type="match status" value="1"/>
</dbReference>
<gene>
    <name evidence="9" type="ORF">J2S41_000677</name>
</gene>
<evidence type="ECO:0000256" key="6">
    <source>
        <dbReference type="ARBA" id="ARBA00023136"/>
    </source>
</evidence>
<evidence type="ECO:0000256" key="1">
    <source>
        <dbReference type="ARBA" id="ARBA00004141"/>
    </source>
</evidence>
<dbReference type="InterPro" id="IPR050321">
    <property type="entry name" value="Glycosyltr_2/OpgH_subfam"/>
</dbReference>
<dbReference type="RefSeq" id="WP_310362915.1">
    <property type="nucleotide sequence ID" value="NZ_JAVDYB010000001.1"/>
</dbReference>
<evidence type="ECO:0000256" key="3">
    <source>
        <dbReference type="ARBA" id="ARBA00022679"/>
    </source>
</evidence>
<dbReference type="SUPFAM" id="SSF53448">
    <property type="entry name" value="Nucleotide-diphospho-sugar transferases"/>
    <property type="match status" value="1"/>
</dbReference>
<keyword evidence="5 7" id="KW-1133">Transmembrane helix</keyword>
<keyword evidence="3" id="KW-0808">Transferase</keyword>
<keyword evidence="4 7" id="KW-0812">Transmembrane</keyword>